<proteinExistence type="predicted"/>
<keyword evidence="3 6" id="KW-1133">Transmembrane helix</keyword>
<feature type="region of interest" description="Disordered" evidence="5">
    <location>
        <begin position="1"/>
        <end position="36"/>
    </location>
</feature>
<dbReference type="InterPro" id="IPR011701">
    <property type="entry name" value="MFS"/>
</dbReference>
<evidence type="ECO:0000256" key="3">
    <source>
        <dbReference type="ARBA" id="ARBA00022989"/>
    </source>
</evidence>
<dbReference type="GO" id="GO:0016020">
    <property type="term" value="C:membrane"/>
    <property type="evidence" value="ECO:0007669"/>
    <property type="project" value="UniProtKB-SubCell"/>
</dbReference>
<dbReference type="SUPFAM" id="SSF103473">
    <property type="entry name" value="MFS general substrate transporter"/>
    <property type="match status" value="1"/>
</dbReference>
<dbReference type="PANTHER" id="PTHR23507">
    <property type="entry name" value="ZGC:174356"/>
    <property type="match status" value="1"/>
</dbReference>
<feature type="transmembrane region" description="Helical" evidence="6">
    <location>
        <begin position="425"/>
        <end position="446"/>
    </location>
</feature>
<sequence length="522" mass="57281">MARRDADVERDSLEGRSEADPLLSSDAPVGSPPEDGSDKAFRRTVIAMCVLFLFIVETSGVIIEPPKLQLMEDIICRDQYPDHLMGVDDGRCKDAEVQKTLAMVRSWSLSSEMFVPLLVQIPYGIIADKYGRRIVLFLALFGCCLQLAWVMVTRESPSFLVAPGEREANRPCPSVSFPDVFSIWAMLYGSITYFIGGGGQMAVAMLWTILADTLPVAERTAVFYQLYAMTLLLGVVVNPIAAMLLNVDPWIAMWLGFGGLILGTLATLLVPETVQIRQKADGSRRRSSVGDCAVPAKSRIRQAWFAAKNDMSHIWRFIFASKNVMILMAAYTLFSPVKLNISYNLLQYMTKRFGLTWSTATLYSTVINSTSVVVLLFMLPMASSLLTKRFGYDVLRRDLLLARISVLFLVVGSFSLAFAAVPWLFISSLVTTSLGVGFIALCRALLNAIVEPHTIATLNTTISTLETLVGLVGAPALGWLLGRGIELGGPWFGLPFLVTAICSAFVLVAVIAFKVPNDFARP</sequence>
<feature type="transmembrane region" description="Helical" evidence="6">
    <location>
        <begin position="222"/>
        <end position="245"/>
    </location>
</feature>
<feature type="transmembrane region" description="Helical" evidence="6">
    <location>
        <begin position="134"/>
        <end position="152"/>
    </location>
</feature>
<keyword evidence="9" id="KW-1185">Reference proteome</keyword>
<dbReference type="Gene3D" id="1.20.1250.20">
    <property type="entry name" value="MFS general substrate transporter like domains"/>
    <property type="match status" value="1"/>
</dbReference>
<keyword evidence="4 6" id="KW-0472">Membrane</keyword>
<dbReference type="CDD" id="cd06174">
    <property type="entry name" value="MFS"/>
    <property type="match status" value="1"/>
</dbReference>
<dbReference type="InterPro" id="IPR036259">
    <property type="entry name" value="MFS_trans_sf"/>
</dbReference>
<accession>A0A151GLK6</accession>
<feature type="domain" description="Major facilitator superfamily (MFS) profile" evidence="7">
    <location>
        <begin position="324"/>
        <end position="522"/>
    </location>
</feature>
<dbReference type="GeneID" id="63717650"/>
<comment type="caution">
    <text evidence="8">The sequence shown here is derived from an EMBL/GenBank/DDBJ whole genome shotgun (WGS) entry which is preliminary data.</text>
</comment>
<feature type="transmembrane region" description="Helical" evidence="6">
    <location>
        <begin position="400"/>
        <end position="419"/>
    </location>
</feature>
<gene>
    <name evidence="8" type="ORF">DCS_05007</name>
</gene>
<dbReference type="RefSeq" id="XP_040657346.1">
    <property type="nucleotide sequence ID" value="XM_040802313.1"/>
</dbReference>
<dbReference type="Pfam" id="PF07690">
    <property type="entry name" value="MFS_1"/>
    <property type="match status" value="1"/>
</dbReference>
<name>A0A151GLK6_DRECN</name>
<feature type="transmembrane region" description="Helical" evidence="6">
    <location>
        <begin position="251"/>
        <end position="270"/>
    </location>
</feature>
<dbReference type="GO" id="GO:0022857">
    <property type="term" value="F:transmembrane transporter activity"/>
    <property type="evidence" value="ECO:0007669"/>
    <property type="project" value="InterPro"/>
</dbReference>
<feature type="transmembrane region" description="Helical" evidence="6">
    <location>
        <begin position="314"/>
        <end position="334"/>
    </location>
</feature>
<feature type="transmembrane region" description="Helical" evidence="6">
    <location>
        <begin position="107"/>
        <end position="127"/>
    </location>
</feature>
<dbReference type="InParanoid" id="A0A151GLK6"/>
<reference evidence="8 9" key="1">
    <citation type="journal article" date="2016" name="Sci. Rep.">
        <title>Insights into Adaptations to a Near-Obligate Nematode Endoparasitic Lifestyle from the Finished Genome of Drechmeria coniospora.</title>
        <authorList>
            <person name="Zhang L."/>
            <person name="Zhou Z."/>
            <person name="Guo Q."/>
            <person name="Fokkens L."/>
            <person name="Miskei M."/>
            <person name="Pocsi I."/>
            <person name="Zhang W."/>
            <person name="Chen M."/>
            <person name="Wang L."/>
            <person name="Sun Y."/>
            <person name="Donzelli B.G."/>
            <person name="Gibson D.M."/>
            <person name="Nelson D.R."/>
            <person name="Luo J.G."/>
            <person name="Rep M."/>
            <person name="Liu H."/>
            <person name="Yang S."/>
            <person name="Wang J."/>
            <person name="Krasnoff S.B."/>
            <person name="Xu Y."/>
            <person name="Molnar I."/>
            <person name="Lin M."/>
        </authorList>
    </citation>
    <scope>NUCLEOTIDE SEQUENCE [LARGE SCALE GENOMIC DNA]</scope>
    <source>
        <strain evidence="8 9">ARSEF 6962</strain>
    </source>
</reference>
<dbReference type="PROSITE" id="PS50850">
    <property type="entry name" value="MFS"/>
    <property type="match status" value="1"/>
</dbReference>
<feature type="transmembrane region" description="Helical" evidence="6">
    <location>
        <begin position="492"/>
        <end position="513"/>
    </location>
</feature>
<evidence type="ECO:0000313" key="8">
    <source>
        <dbReference type="EMBL" id="KYK57994.1"/>
    </source>
</evidence>
<dbReference type="Proteomes" id="UP000076580">
    <property type="component" value="Chromosome 02"/>
</dbReference>
<comment type="subcellular location">
    <subcellularLocation>
        <location evidence="1">Membrane</location>
        <topology evidence="1">Multi-pass membrane protein</topology>
    </subcellularLocation>
</comment>
<evidence type="ECO:0000256" key="6">
    <source>
        <dbReference type="SAM" id="Phobius"/>
    </source>
</evidence>
<evidence type="ECO:0000313" key="9">
    <source>
        <dbReference type="Proteomes" id="UP000076580"/>
    </source>
</evidence>
<protein>
    <submittedName>
        <fullName evidence="8">MFS transporter</fullName>
    </submittedName>
</protein>
<dbReference type="EMBL" id="LAYC01000002">
    <property type="protein sequence ID" value="KYK57994.1"/>
    <property type="molecule type" value="Genomic_DNA"/>
</dbReference>
<evidence type="ECO:0000256" key="4">
    <source>
        <dbReference type="ARBA" id="ARBA00023136"/>
    </source>
</evidence>
<dbReference type="PANTHER" id="PTHR23507:SF1">
    <property type="entry name" value="FI18259P1-RELATED"/>
    <property type="match status" value="1"/>
</dbReference>
<keyword evidence="2 6" id="KW-0812">Transmembrane</keyword>
<evidence type="ECO:0000256" key="2">
    <source>
        <dbReference type="ARBA" id="ARBA00022692"/>
    </source>
</evidence>
<organism evidence="8 9">
    <name type="scientific">Drechmeria coniospora</name>
    <name type="common">Nematophagous fungus</name>
    <name type="synonym">Meria coniospora</name>
    <dbReference type="NCBI Taxonomy" id="98403"/>
    <lineage>
        <taxon>Eukaryota</taxon>
        <taxon>Fungi</taxon>
        <taxon>Dikarya</taxon>
        <taxon>Ascomycota</taxon>
        <taxon>Pezizomycotina</taxon>
        <taxon>Sordariomycetes</taxon>
        <taxon>Hypocreomycetidae</taxon>
        <taxon>Hypocreales</taxon>
        <taxon>Ophiocordycipitaceae</taxon>
        <taxon>Drechmeria</taxon>
    </lineage>
</organism>
<feature type="transmembrane region" description="Helical" evidence="6">
    <location>
        <begin position="354"/>
        <end position="379"/>
    </location>
</feature>
<feature type="transmembrane region" description="Helical" evidence="6">
    <location>
        <begin position="458"/>
        <end position="480"/>
    </location>
</feature>
<dbReference type="STRING" id="98403.A0A151GLK6"/>
<feature type="transmembrane region" description="Helical" evidence="6">
    <location>
        <begin position="45"/>
        <end position="63"/>
    </location>
</feature>
<evidence type="ECO:0000259" key="7">
    <source>
        <dbReference type="PROSITE" id="PS50850"/>
    </source>
</evidence>
<feature type="compositionally biased region" description="Basic and acidic residues" evidence="5">
    <location>
        <begin position="1"/>
        <end position="19"/>
    </location>
</feature>
<feature type="transmembrane region" description="Helical" evidence="6">
    <location>
        <begin position="183"/>
        <end position="210"/>
    </location>
</feature>
<dbReference type="AlphaFoldDB" id="A0A151GLK6"/>
<dbReference type="InterPro" id="IPR020846">
    <property type="entry name" value="MFS_dom"/>
</dbReference>
<evidence type="ECO:0000256" key="5">
    <source>
        <dbReference type="SAM" id="MobiDB-lite"/>
    </source>
</evidence>
<evidence type="ECO:0000256" key="1">
    <source>
        <dbReference type="ARBA" id="ARBA00004141"/>
    </source>
</evidence>